<feature type="transmembrane region" description="Helical" evidence="7">
    <location>
        <begin position="366"/>
        <end position="386"/>
    </location>
</feature>
<evidence type="ECO:0000313" key="9">
    <source>
        <dbReference type="EMBL" id="ELU43209.1"/>
    </source>
</evidence>
<feature type="compositionally biased region" description="Polar residues" evidence="6">
    <location>
        <begin position="592"/>
        <end position="608"/>
    </location>
</feature>
<keyword evidence="4 7" id="KW-0472">Membrane</keyword>
<evidence type="ECO:0000256" key="3">
    <source>
        <dbReference type="ARBA" id="ARBA00022989"/>
    </source>
</evidence>
<sequence>MARIHSQNILVPIETYPFAPGQLCIAPFSPSNRPPDKLVLLETSSSPRDCRGSFAFHTYLCFCRLQTTTRRFSQRATTSNPTTRRAYSSLTSLHAWSSPTSLGKFTRLDRLPSGRPSFSVSATTYLLLGSSCVHPDPHFNWPVTPVRLIVLRYKSIAFRRLRAHDTPLPLSPPLAMYLSLRTLAVAGLAALAFPGIIAQDTSSGVSQTSSVAGSSTNANSAQSTNSNSSPSVTVTFSDVPTTIPVLTTQVISRSLSSVQTLSSVATTVRVSYTLTPSSTSASTTSAAASATSTPFPHLDTRVDPTFGVLGALLILTGLPTAFWGHKNRWSSFFLIGWYTLALTTIVLILKFGVLDAINPPSKAVRGMFLLASAVAGVVGGGLGIFFWKHTKYFIGAWGGFALALWIQCFREGGLIRQIAYRWIFYVGCAVVGFILCTIPKIHYNILLISTAVVGASATILGVDCFSTAGLKEFYVWNLGFMRMFPVFYDIGMPYPLYQTMQIELGLIAAVALMGGAVQFRLLTVLKKRLNEINEEQRKREEDAEIAAAERLGAFDDQLEEWEKRHGNLAGSHKEVSSSGGLTPTATAYEGRPSSQFSLLNGPKSTGLATTPGARSGDYFAIPLQSPKTATIATPEPAATGISGRRQSNGALPVLDLGTDDLAGGAGGVKRDSVARMEESLQVNEDTAAARRREELKAEIDALKKNIAHLKTETSGTNSRPTSLLLLDTDLGRTRTVSFDALGSAPRSAPLEPTPESEWDKYVRERKLFTPPSGVTPPIPSGTINGRPMTLMIPDAVADAVEMRKRRESMLEMGKLEEAVAAATIPSRHTRSRTMSNGTQLDLSGGSSSEGQRGRDQPTHTRQHSQGPPAILPPRKSMSPGPRLTDNGSRPRVKTYEEMQERHREKMRALQEPLRRAEAELAELENAKSRWERSLQVERQVMERREAEKRAAYERKRAEEVGKPSKSGAGNRISKLFGAEKTQAQPGPTNESPFVEEEEKSQERRAGPGHSTRDSAVAKVAAWQAYQEQATTDTSRPNADRDGHRKKQSRQSNSPFAPTHGRQSSGHMHVAPN</sequence>
<keyword evidence="10" id="KW-1185">Reference proteome</keyword>
<feature type="transmembrane region" description="Helical" evidence="7">
    <location>
        <begin position="331"/>
        <end position="354"/>
    </location>
</feature>
<feature type="compositionally biased region" description="Polar residues" evidence="6">
    <location>
        <begin position="1049"/>
        <end position="1065"/>
    </location>
</feature>
<evidence type="ECO:0000313" key="10">
    <source>
        <dbReference type="Proteomes" id="UP000011668"/>
    </source>
</evidence>
<feature type="transmembrane region" description="Helical" evidence="7">
    <location>
        <begin position="474"/>
        <end position="492"/>
    </location>
</feature>
<feature type="domain" description="TM7S3/TM198-like" evidence="8">
    <location>
        <begin position="310"/>
        <end position="519"/>
    </location>
</feature>
<dbReference type="Proteomes" id="UP000011668">
    <property type="component" value="Unassembled WGS sequence"/>
</dbReference>
<feature type="coiled-coil region" evidence="5">
    <location>
        <begin position="522"/>
        <end position="549"/>
    </location>
</feature>
<feature type="compositionally biased region" description="Polar residues" evidence="6">
    <location>
        <begin position="832"/>
        <end position="841"/>
    </location>
</feature>
<feature type="transmembrane region" description="Helical" evidence="7">
    <location>
        <begin position="418"/>
        <end position="435"/>
    </location>
</feature>
<evidence type="ECO:0000256" key="4">
    <source>
        <dbReference type="ARBA" id="ARBA00023136"/>
    </source>
</evidence>
<feature type="transmembrane region" description="Helical" evidence="7">
    <location>
        <begin position="441"/>
        <end position="462"/>
    </location>
</feature>
<proteinExistence type="predicted"/>
<feature type="transmembrane region" description="Helical" evidence="7">
    <location>
        <begin position="504"/>
        <end position="522"/>
    </location>
</feature>
<keyword evidence="5" id="KW-0175">Coiled coil</keyword>
<evidence type="ECO:0000259" key="8">
    <source>
        <dbReference type="Pfam" id="PF13886"/>
    </source>
</evidence>
<feature type="region of interest" description="Disordered" evidence="6">
    <location>
        <begin position="821"/>
        <end position="911"/>
    </location>
</feature>
<feature type="compositionally biased region" description="Polar residues" evidence="6">
    <location>
        <begin position="981"/>
        <end position="991"/>
    </location>
</feature>
<feature type="compositionally biased region" description="Basic and acidic residues" evidence="6">
    <location>
        <begin position="893"/>
        <end position="911"/>
    </location>
</feature>
<feature type="transmembrane region" description="Helical" evidence="7">
    <location>
        <begin position="392"/>
        <end position="409"/>
    </location>
</feature>
<evidence type="ECO:0000256" key="1">
    <source>
        <dbReference type="ARBA" id="ARBA00004141"/>
    </source>
</evidence>
<dbReference type="AlphaFoldDB" id="L8X3J6"/>
<accession>L8X3J6</accession>
<dbReference type="STRING" id="983506.L8X3J6"/>
<feature type="compositionally biased region" description="Polar residues" evidence="6">
    <location>
        <begin position="576"/>
        <end position="585"/>
    </location>
</feature>
<feature type="compositionally biased region" description="Polar residues" evidence="6">
    <location>
        <begin position="1025"/>
        <end position="1036"/>
    </location>
</feature>
<dbReference type="PANTHER" id="PTHR39469">
    <property type="entry name" value="CHROMOSOME 1, WHOLE GENOME SHOTGUN SEQUENCE"/>
    <property type="match status" value="1"/>
</dbReference>
<organism evidence="9 10">
    <name type="scientific">Thanatephorus cucumeris (strain AG1-IA)</name>
    <name type="common">Rice sheath blight fungus</name>
    <name type="synonym">Rhizoctonia solani</name>
    <dbReference type="NCBI Taxonomy" id="983506"/>
    <lineage>
        <taxon>Eukaryota</taxon>
        <taxon>Fungi</taxon>
        <taxon>Dikarya</taxon>
        <taxon>Basidiomycota</taxon>
        <taxon>Agaricomycotina</taxon>
        <taxon>Agaricomycetes</taxon>
        <taxon>Cantharellales</taxon>
        <taxon>Ceratobasidiaceae</taxon>
        <taxon>Rhizoctonia</taxon>
        <taxon>Rhizoctonia solani AG-1</taxon>
    </lineage>
</organism>
<evidence type="ECO:0000256" key="6">
    <source>
        <dbReference type="SAM" id="MobiDB-lite"/>
    </source>
</evidence>
<feature type="region of interest" description="Disordered" evidence="6">
    <location>
        <begin position="568"/>
        <end position="611"/>
    </location>
</feature>
<keyword evidence="3 7" id="KW-1133">Transmembrane helix</keyword>
<dbReference type="OMA" id="FCLAQWF"/>
<feature type="compositionally biased region" description="Basic and acidic residues" evidence="6">
    <location>
        <begin position="942"/>
        <end position="962"/>
    </location>
</feature>
<feature type="region of interest" description="Disordered" evidence="6">
    <location>
        <begin position="207"/>
        <end position="232"/>
    </location>
</feature>
<gene>
    <name evidence="9" type="ORF">AG1IA_02751</name>
</gene>
<dbReference type="InterPro" id="IPR025256">
    <property type="entry name" value="TM7S3/TM198-like_dom"/>
</dbReference>
<dbReference type="OrthoDB" id="102260at2759"/>
<comment type="subcellular location">
    <subcellularLocation>
        <location evidence="1">Membrane</location>
        <topology evidence="1">Multi-pass membrane protein</topology>
    </subcellularLocation>
</comment>
<feature type="coiled-coil region" evidence="5">
    <location>
        <begin position="685"/>
        <end position="712"/>
    </location>
</feature>
<evidence type="ECO:0000256" key="5">
    <source>
        <dbReference type="SAM" id="Coils"/>
    </source>
</evidence>
<name>L8X3J6_THACA</name>
<protein>
    <recommendedName>
        <fullName evidence="8">TM7S3/TM198-like domain-containing protein</fullName>
    </recommendedName>
</protein>
<dbReference type="Pfam" id="PF13886">
    <property type="entry name" value="TM7S3_TM198"/>
    <property type="match status" value="1"/>
</dbReference>
<feature type="compositionally biased region" description="Low complexity" evidence="6">
    <location>
        <begin position="214"/>
        <end position="232"/>
    </location>
</feature>
<dbReference type="GO" id="GO:0016020">
    <property type="term" value="C:membrane"/>
    <property type="evidence" value="ECO:0007669"/>
    <property type="project" value="UniProtKB-SubCell"/>
</dbReference>
<feature type="region of interest" description="Disordered" evidence="6">
    <location>
        <begin position="942"/>
        <end position="1072"/>
    </location>
</feature>
<dbReference type="EMBL" id="AFRT01000599">
    <property type="protein sequence ID" value="ELU43209.1"/>
    <property type="molecule type" value="Genomic_DNA"/>
</dbReference>
<evidence type="ECO:0000256" key="2">
    <source>
        <dbReference type="ARBA" id="ARBA00022692"/>
    </source>
</evidence>
<dbReference type="HOGENOM" id="CLU_010250_0_0_1"/>
<dbReference type="PANTHER" id="PTHR39469:SF1">
    <property type="entry name" value="DUF4203 DOMAIN-CONTAINING PROTEIN"/>
    <property type="match status" value="1"/>
</dbReference>
<comment type="caution">
    <text evidence="9">The sequence shown here is derived from an EMBL/GenBank/DDBJ whole genome shotgun (WGS) entry which is preliminary data.</text>
</comment>
<keyword evidence="2 7" id="KW-0812">Transmembrane</keyword>
<feature type="transmembrane region" description="Helical" evidence="7">
    <location>
        <begin position="306"/>
        <end position="325"/>
    </location>
</feature>
<evidence type="ECO:0000256" key="7">
    <source>
        <dbReference type="SAM" id="Phobius"/>
    </source>
</evidence>
<reference evidence="9 10" key="1">
    <citation type="journal article" date="2013" name="Nat. Commun.">
        <title>The evolution and pathogenic mechanisms of the rice sheath blight pathogen.</title>
        <authorList>
            <person name="Zheng A."/>
            <person name="Lin R."/>
            <person name="Xu L."/>
            <person name="Qin P."/>
            <person name="Tang C."/>
            <person name="Ai P."/>
            <person name="Zhang D."/>
            <person name="Liu Y."/>
            <person name="Sun Z."/>
            <person name="Feng H."/>
            <person name="Wang Y."/>
            <person name="Chen Y."/>
            <person name="Liang X."/>
            <person name="Fu R."/>
            <person name="Li Q."/>
            <person name="Zhang J."/>
            <person name="Yu X."/>
            <person name="Xie Z."/>
            <person name="Ding L."/>
            <person name="Guan P."/>
            <person name="Tang J."/>
            <person name="Liang Y."/>
            <person name="Wang S."/>
            <person name="Deng Q."/>
            <person name="Li S."/>
            <person name="Zhu J."/>
            <person name="Wang L."/>
            <person name="Liu H."/>
            <person name="Li P."/>
        </authorList>
    </citation>
    <scope>NUCLEOTIDE SEQUENCE [LARGE SCALE GENOMIC DNA]</scope>
    <source>
        <strain evidence="10">AG-1 IA</strain>
    </source>
</reference>